<dbReference type="PANTHER" id="PTHR10151:SF120">
    <property type="entry name" value="BIS(5'-ADENOSYL)-TRIPHOSPHATASE"/>
    <property type="match status" value="1"/>
</dbReference>
<dbReference type="Pfam" id="PF01663">
    <property type="entry name" value="Phosphodiest"/>
    <property type="match status" value="1"/>
</dbReference>
<dbReference type="RefSeq" id="WP_277861081.1">
    <property type="nucleotide sequence ID" value="NZ_JARRAG010000002.1"/>
</dbReference>
<name>A0ABT6FB25_9BACT</name>
<proteinExistence type="predicted"/>
<organism evidence="2 3">
    <name type="scientific">Paludisphaera mucosa</name>
    <dbReference type="NCBI Taxonomy" id="3030827"/>
    <lineage>
        <taxon>Bacteria</taxon>
        <taxon>Pseudomonadati</taxon>
        <taxon>Planctomycetota</taxon>
        <taxon>Planctomycetia</taxon>
        <taxon>Isosphaerales</taxon>
        <taxon>Isosphaeraceae</taxon>
        <taxon>Paludisphaera</taxon>
    </lineage>
</organism>
<dbReference type="InterPro" id="IPR017850">
    <property type="entry name" value="Alkaline_phosphatase_core_sf"/>
</dbReference>
<sequence>MAASLDRVLILGLDGATWNVLDPMRARGVAPNLDALLKGAAHGVLTSVEPPVTTAAWTSMATGCTPARHGVFDHRYYDAASDRMKVNHSGRVRVPNLWRILSDAGRQAACLNVPGLFPPPAIDGVVVSGMDAPHLDAALQGSPGFAARLKAEVPDYTLRYFWKRAPQSLEELQANARLTVESFQGRARGGLLADRMFPSWSALMVQFQNLDPFQHRAWRYLNVDATGIDSPEWNAAAAEVIRGLDRAIGTLCELAAARGAAVMVVSDHGFGPCEGRVDVNRILLDAGVAQGAGIARKLVRRGRQAVDHLRVWKAKRGDPTARSASFDQSVAASFPFDWSRTLAFAPHQDTAAMIYVNSPARRGTTRHAAPLFTPREVDEARDAAAGALAEALHPETGRRLFPRIIATADAYGIDPAREGYPDLIALPDAPFWVRTKLAGTGPGDWVHADPNLTGTHRPEGVVAIAGAGLAPGRNLNAQLIDAAPTVLNLLGLPVPPHMEGSPIGVGRPRPTERLDEPTKQPIGGPHQPAFEYTDEEQAILERRLADLGYLE</sequence>
<reference evidence="2 3" key="1">
    <citation type="submission" date="2023-03" db="EMBL/GenBank/DDBJ databases">
        <title>Paludisphaera mucosa sp. nov. a novel planctomycete from northern fen.</title>
        <authorList>
            <person name="Ivanova A."/>
        </authorList>
    </citation>
    <scope>NUCLEOTIDE SEQUENCE [LARGE SCALE GENOMIC DNA]</scope>
    <source>
        <strain evidence="2 3">Pla2</strain>
    </source>
</reference>
<dbReference type="PANTHER" id="PTHR10151">
    <property type="entry name" value="ECTONUCLEOTIDE PYROPHOSPHATASE/PHOSPHODIESTERASE"/>
    <property type="match status" value="1"/>
</dbReference>
<dbReference type="SUPFAM" id="SSF53649">
    <property type="entry name" value="Alkaline phosphatase-like"/>
    <property type="match status" value="1"/>
</dbReference>
<evidence type="ECO:0000313" key="3">
    <source>
        <dbReference type="Proteomes" id="UP001216907"/>
    </source>
</evidence>
<comment type="caution">
    <text evidence="2">The sequence shown here is derived from an EMBL/GenBank/DDBJ whole genome shotgun (WGS) entry which is preliminary data.</text>
</comment>
<dbReference type="Gene3D" id="3.40.720.10">
    <property type="entry name" value="Alkaline Phosphatase, subunit A"/>
    <property type="match status" value="2"/>
</dbReference>
<feature type="compositionally biased region" description="Basic and acidic residues" evidence="1">
    <location>
        <begin position="509"/>
        <end position="518"/>
    </location>
</feature>
<feature type="region of interest" description="Disordered" evidence="1">
    <location>
        <begin position="499"/>
        <end position="534"/>
    </location>
</feature>
<keyword evidence="3" id="KW-1185">Reference proteome</keyword>
<dbReference type="EMBL" id="JARRAG010000002">
    <property type="protein sequence ID" value="MDG3004727.1"/>
    <property type="molecule type" value="Genomic_DNA"/>
</dbReference>
<gene>
    <name evidence="2" type="ORF">PZE19_13140</name>
</gene>
<dbReference type="Proteomes" id="UP001216907">
    <property type="component" value="Unassembled WGS sequence"/>
</dbReference>
<accession>A0ABT6FB25</accession>
<evidence type="ECO:0000313" key="2">
    <source>
        <dbReference type="EMBL" id="MDG3004727.1"/>
    </source>
</evidence>
<evidence type="ECO:0000256" key="1">
    <source>
        <dbReference type="SAM" id="MobiDB-lite"/>
    </source>
</evidence>
<protein>
    <submittedName>
        <fullName evidence="2">Alkaline phosphatase family protein</fullName>
    </submittedName>
</protein>
<dbReference type="InterPro" id="IPR002591">
    <property type="entry name" value="Phosphodiest/P_Trfase"/>
</dbReference>